<evidence type="ECO:0000256" key="3">
    <source>
        <dbReference type="ARBA" id="ARBA00022801"/>
    </source>
</evidence>
<evidence type="ECO:0000259" key="6">
    <source>
        <dbReference type="PROSITE" id="PS50106"/>
    </source>
</evidence>
<feature type="region of interest" description="Disordered" evidence="4">
    <location>
        <begin position="438"/>
        <end position="469"/>
    </location>
</feature>
<dbReference type="SUPFAM" id="SSF50156">
    <property type="entry name" value="PDZ domain-like"/>
    <property type="match status" value="1"/>
</dbReference>
<gene>
    <name evidence="7" type="ORF">BJY18_000574</name>
</gene>
<keyword evidence="5" id="KW-0472">Membrane</keyword>
<dbReference type="Gene3D" id="2.30.42.10">
    <property type="match status" value="1"/>
</dbReference>
<accession>A0A840ING0</accession>
<dbReference type="InterPro" id="IPR001940">
    <property type="entry name" value="Peptidase_S1C"/>
</dbReference>
<dbReference type="InterPro" id="IPR001478">
    <property type="entry name" value="PDZ"/>
</dbReference>
<dbReference type="RefSeq" id="WP_221457524.1">
    <property type="nucleotide sequence ID" value="NZ_JACHMG010000001.1"/>
</dbReference>
<dbReference type="PROSITE" id="PS50106">
    <property type="entry name" value="PDZ"/>
    <property type="match status" value="1"/>
</dbReference>
<evidence type="ECO:0000256" key="2">
    <source>
        <dbReference type="ARBA" id="ARBA00022670"/>
    </source>
</evidence>
<dbReference type="InterPro" id="IPR051201">
    <property type="entry name" value="Chloro_Bact_Ser_Proteases"/>
</dbReference>
<dbReference type="AlphaFoldDB" id="A0A840ING0"/>
<comment type="similarity">
    <text evidence="1">Belongs to the peptidase S1C family.</text>
</comment>
<evidence type="ECO:0000256" key="1">
    <source>
        <dbReference type="ARBA" id="ARBA00010541"/>
    </source>
</evidence>
<dbReference type="EMBL" id="JACHMG010000001">
    <property type="protein sequence ID" value="MBB4683089.1"/>
    <property type="molecule type" value="Genomic_DNA"/>
</dbReference>
<keyword evidence="8" id="KW-1185">Reference proteome</keyword>
<dbReference type="InterPro" id="IPR009003">
    <property type="entry name" value="Peptidase_S1_PA"/>
</dbReference>
<feature type="compositionally biased region" description="Gly residues" evidence="4">
    <location>
        <begin position="440"/>
        <end position="460"/>
    </location>
</feature>
<dbReference type="PANTHER" id="PTHR43343">
    <property type="entry name" value="PEPTIDASE S12"/>
    <property type="match status" value="1"/>
</dbReference>
<name>A0A840ING0_9PSEU</name>
<keyword evidence="5" id="KW-1133">Transmembrane helix</keyword>
<dbReference type="PRINTS" id="PR00834">
    <property type="entry name" value="PROTEASES2C"/>
</dbReference>
<feature type="transmembrane region" description="Helical" evidence="5">
    <location>
        <begin position="112"/>
        <end position="135"/>
    </location>
</feature>
<feature type="compositionally biased region" description="Low complexity" evidence="4">
    <location>
        <begin position="64"/>
        <end position="84"/>
    </location>
</feature>
<dbReference type="Gene3D" id="2.40.10.10">
    <property type="entry name" value="Trypsin-like serine proteases"/>
    <property type="match status" value="2"/>
</dbReference>
<dbReference type="SUPFAM" id="SSF50494">
    <property type="entry name" value="Trypsin-like serine proteases"/>
    <property type="match status" value="1"/>
</dbReference>
<proteinExistence type="inferred from homology"/>
<dbReference type="Pfam" id="PF13365">
    <property type="entry name" value="Trypsin_2"/>
    <property type="match status" value="1"/>
</dbReference>
<keyword evidence="2 7" id="KW-0645">Protease</keyword>
<dbReference type="PANTHER" id="PTHR43343:SF3">
    <property type="entry name" value="PROTEASE DO-LIKE 8, CHLOROPLASTIC"/>
    <property type="match status" value="1"/>
</dbReference>
<dbReference type="Pfam" id="PF13180">
    <property type="entry name" value="PDZ_2"/>
    <property type="match status" value="1"/>
</dbReference>
<reference evidence="7 8" key="1">
    <citation type="submission" date="2020-08" db="EMBL/GenBank/DDBJ databases">
        <title>Sequencing the genomes of 1000 actinobacteria strains.</title>
        <authorList>
            <person name="Klenk H.-P."/>
        </authorList>
    </citation>
    <scope>NUCLEOTIDE SEQUENCE [LARGE SCALE GENOMIC DNA]</scope>
    <source>
        <strain evidence="7 8">DSM 45859</strain>
    </source>
</reference>
<sequence length="544" mass="52458">MSEQEPTPGRDPHGHPASGGYNVLGRPWVAPPGPPPAGASAPGNGYPGPAGAHPGVGQAGAGPGSSYPAAGQPGPAYPGAAAHPAAQPGYPVWEPYWAQQAPRPKRSHPVRAAAIAVGTIGLSVAVGLGVGHYVWQPHDVASDRDLGSLGTPGGASNTAIDPKAIADKVDPGIVDVNTELGYQGAAAAGTGIVLTGDGEVLTNNHVVEGATSIQVTDIGDGRTYTASVLGYDRSHDVAVLKLAGASGLATEKIGDSSKVASGDAVVGIGNAGGTGGEPAVAPGRVRALNQSITASDESSGSSEKLTGLIQVDANIQSGDSGGPLANADGEVIGVDTAASAGYQFNGQGGPGQGGLGQGDGGLGQGDGGFGQGQGGLGEGGPGQGMPGESQGGRNGSGSQQGFAIPINQAVTIAHQIVGGTASDTVHIGKSAFLGVTVSDAGGGRAPNEQGPGGQGQGEQGQGQIPSSGQGAAIQDLVAGGPAGTAGLAAGDVITALDGKPVDSATTLTTLMDQHHPGDNLTLTVLDDAGGQHDVTVTPAEGPVG</sequence>
<protein>
    <submittedName>
        <fullName evidence="7">S1-C subfamily serine protease</fullName>
    </submittedName>
</protein>
<evidence type="ECO:0000313" key="7">
    <source>
        <dbReference type="EMBL" id="MBB4683089.1"/>
    </source>
</evidence>
<dbReference type="GO" id="GO:0004252">
    <property type="term" value="F:serine-type endopeptidase activity"/>
    <property type="evidence" value="ECO:0007669"/>
    <property type="project" value="InterPro"/>
</dbReference>
<feature type="region of interest" description="Disordered" evidence="4">
    <location>
        <begin position="1"/>
        <end position="84"/>
    </location>
</feature>
<dbReference type="GO" id="GO:0006508">
    <property type="term" value="P:proteolysis"/>
    <property type="evidence" value="ECO:0007669"/>
    <property type="project" value="UniProtKB-KW"/>
</dbReference>
<evidence type="ECO:0000256" key="5">
    <source>
        <dbReference type="SAM" id="Phobius"/>
    </source>
</evidence>
<feature type="domain" description="PDZ" evidence="6">
    <location>
        <begin position="434"/>
        <end position="528"/>
    </location>
</feature>
<feature type="region of interest" description="Disordered" evidence="4">
    <location>
        <begin position="343"/>
        <end position="401"/>
    </location>
</feature>
<feature type="compositionally biased region" description="Low complexity" evidence="4">
    <location>
        <begin position="38"/>
        <end position="56"/>
    </location>
</feature>
<comment type="caution">
    <text evidence="7">The sequence shown here is derived from an EMBL/GenBank/DDBJ whole genome shotgun (WGS) entry which is preliminary data.</text>
</comment>
<dbReference type="InterPro" id="IPR036034">
    <property type="entry name" value="PDZ_sf"/>
</dbReference>
<organism evidence="7 8">
    <name type="scientific">Amycolatopsis jiangsuensis</name>
    <dbReference type="NCBI Taxonomy" id="1181879"/>
    <lineage>
        <taxon>Bacteria</taxon>
        <taxon>Bacillati</taxon>
        <taxon>Actinomycetota</taxon>
        <taxon>Actinomycetes</taxon>
        <taxon>Pseudonocardiales</taxon>
        <taxon>Pseudonocardiaceae</taxon>
        <taxon>Amycolatopsis</taxon>
    </lineage>
</organism>
<feature type="compositionally biased region" description="Gly residues" evidence="4">
    <location>
        <begin position="346"/>
        <end position="395"/>
    </location>
</feature>
<evidence type="ECO:0000313" key="8">
    <source>
        <dbReference type="Proteomes" id="UP000581769"/>
    </source>
</evidence>
<dbReference type="Proteomes" id="UP000581769">
    <property type="component" value="Unassembled WGS sequence"/>
</dbReference>
<keyword evidence="3" id="KW-0378">Hydrolase</keyword>
<keyword evidence="5" id="KW-0812">Transmembrane</keyword>
<dbReference type="InterPro" id="IPR043504">
    <property type="entry name" value="Peptidase_S1_PA_chymotrypsin"/>
</dbReference>
<dbReference type="SMART" id="SM00228">
    <property type="entry name" value="PDZ"/>
    <property type="match status" value="1"/>
</dbReference>
<evidence type="ECO:0000256" key="4">
    <source>
        <dbReference type="SAM" id="MobiDB-lite"/>
    </source>
</evidence>